<reference evidence="1 2" key="1">
    <citation type="submission" date="2019-02" db="EMBL/GenBank/DDBJ databases">
        <title>Genome analysis provides insights into bioremediation potentialities and Haloocin production by Natrinema altunense strain 4.1R isolated from Chott Douz in Tunisian desert.</title>
        <authorList>
            <person name="Najjari A."/>
            <person name="Youssef N."/>
            <person name="Ben Dhia O."/>
            <person name="Ferjani R."/>
            <person name="El Hidri D."/>
            <person name="Ouzari H.I."/>
            <person name="Cherif A."/>
        </authorList>
    </citation>
    <scope>NUCLEOTIDE SEQUENCE [LARGE SCALE GENOMIC DNA]</scope>
    <source>
        <strain evidence="1 2">4.1R</strain>
    </source>
</reference>
<dbReference type="OrthoDB" id="202610at2157"/>
<proteinExistence type="predicted"/>
<dbReference type="RefSeq" id="WP_130170650.1">
    <property type="nucleotide sequence ID" value="NZ_SHMR01000004.1"/>
</dbReference>
<dbReference type="EMBL" id="SHMR01000004">
    <property type="protein sequence ID" value="RZH67739.1"/>
    <property type="molecule type" value="Genomic_DNA"/>
</dbReference>
<organism evidence="1 2">
    <name type="scientific">Natrinema altunense</name>
    <dbReference type="NCBI Taxonomy" id="222984"/>
    <lineage>
        <taxon>Archaea</taxon>
        <taxon>Methanobacteriati</taxon>
        <taxon>Methanobacteriota</taxon>
        <taxon>Stenosarchaea group</taxon>
        <taxon>Halobacteria</taxon>
        <taxon>Halobacteriales</taxon>
        <taxon>Natrialbaceae</taxon>
        <taxon>Natrinema</taxon>
    </lineage>
</organism>
<protein>
    <submittedName>
        <fullName evidence="1">Uncharacterized protein</fullName>
    </submittedName>
</protein>
<comment type="caution">
    <text evidence="1">The sequence shown here is derived from an EMBL/GenBank/DDBJ whole genome shotgun (WGS) entry which is preliminary data.</text>
</comment>
<dbReference type="STRING" id="222984.GCA_000731985_02358"/>
<dbReference type="Proteomes" id="UP000292704">
    <property type="component" value="Unassembled WGS sequence"/>
</dbReference>
<sequence>MQRRQFLAAAAALAALPQAATADTGRAEKIVEDKSVTDDGTYSVTDCGSVPGGLNNVHVTADMNDGPLEVEGVHEENGWSGVDLRWSSGPIEVGTGLDPDDARDLAARLVVAADAAEGNLGGGDA</sequence>
<dbReference type="AlphaFoldDB" id="A0A482XVZ8"/>
<evidence type="ECO:0000313" key="2">
    <source>
        <dbReference type="Proteomes" id="UP000292704"/>
    </source>
</evidence>
<evidence type="ECO:0000313" key="1">
    <source>
        <dbReference type="EMBL" id="RZH67739.1"/>
    </source>
</evidence>
<name>A0A482XVZ8_9EURY</name>
<accession>A0A482XVZ8</accession>
<gene>
    <name evidence="1" type="ORF">ELS17_10510</name>
</gene>